<dbReference type="EMBL" id="FOTF01000003">
    <property type="protein sequence ID" value="SFK88496.1"/>
    <property type="molecule type" value="Genomic_DNA"/>
</dbReference>
<gene>
    <name evidence="6" type="ORF">SAMN04488004_103227</name>
</gene>
<dbReference type="OrthoDB" id="9794455at2"/>
<feature type="binding site" evidence="3">
    <location>
        <position position="334"/>
    </location>
    <ligand>
        <name>Zn(2+)</name>
        <dbReference type="ChEBI" id="CHEBI:29105"/>
        <label>2</label>
    </ligand>
</feature>
<dbReference type="GO" id="GO:0046872">
    <property type="term" value="F:metal ion binding"/>
    <property type="evidence" value="ECO:0007669"/>
    <property type="project" value="UniProtKB-KW"/>
</dbReference>
<feature type="binding site" evidence="3">
    <location>
        <position position="372"/>
    </location>
    <ligand>
        <name>Zn(2+)</name>
        <dbReference type="ChEBI" id="CHEBI:29105"/>
        <label>2</label>
    </ligand>
</feature>
<dbReference type="STRING" id="195913.SAMN04488004_103227"/>
<keyword evidence="3" id="KW-0862">Zinc</keyword>
<evidence type="ECO:0000256" key="3">
    <source>
        <dbReference type="PIRSR" id="PIRSR601952-2"/>
    </source>
</evidence>
<keyword evidence="3" id="KW-0479">Metal-binding</keyword>
<evidence type="ECO:0000256" key="2">
    <source>
        <dbReference type="PIRSR" id="PIRSR601952-1"/>
    </source>
</evidence>
<feature type="binding site" evidence="3">
    <location>
        <position position="67"/>
    </location>
    <ligand>
        <name>Zn(2+)</name>
        <dbReference type="ChEBI" id="CHEBI:29105"/>
        <label>2</label>
    </ligand>
</feature>
<dbReference type="PANTHER" id="PTHR11596">
    <property type="entry name" value="ALKALINE PHOSPHATASE"/>
    <property type="match status" value="1"/>
</dbReference>
<accession>A0A1I4D8L0</accession>
<evidence type="ECO:0000256" key="1">
    <source>
        <dbReference type="ARBA" id="ARBA00022553"/>
    </source>
</evidence>
<evidence type="ECO:0000256" key="4">
    <source>
        <dbReference type="RuleBase" id="RU003946"/>
    </source>
</evidence>
<feature type="binding site" evidence="3">
    <location>
        <position position="67"/>
    </location>
    <ligand>
        <name>Mg(2+)</name>
        <dbReference type="ChEBI" id="CHEBI:18420"/>
    </ligand>
</feature>
<dbReference type="InterPro" id="IPR017850">
    <property type="entry name" value="Alkaline_phosphatase_core_sf"/>
</dbReference>
<reference evidence="6 7" key="1">
    <citation type="submission" date="2016-10" db="EMBL/GenBank/DDBJ databases">
        <authorList>
            <person name="de Groot N.N."/>
        </authorList>
    </citation>
    <scope>NUCLEOTIDE SEQUENCE [LARGE SCALE GENOMIC DNA]</scope>
    <source>
        <strain evidence="6 7">DSM 16199</strain>
    </source>
</reference>
<protein>
    <submittedName>
        <fullName evidence="6">Alkaline phosphatase</fullName>
    </submittedName>
</protein>
<comment type="cofactor">
    <cofactor evidence="3">
        <name>Zn(2+)</name>
        <dbReference type="ChEBI" id="CHEBI:29105"/>
    </cofactor>
    <text evidence="3">Binds 2 Zn(2+) ions.</text>
</comment>
<keyword evidence="3" id="KW-0460">Magnesium</keyword>
<evidence type="ECO:0000256" key="5">
    <source>
        <dbReference type="SAM" id="SignalP"/>
    </source>
</evidence>
<dbReference type="RefSeq" id="WP_090185947.1">
    <property type="nucleotide sequence ID" value="NZ_FOTF01000003.1"/>
</dbReference>
<name>A0A1I4D8L0_9RHOB</name>
<keyword evidence="1" id="KW-0597">Phosphoprotein</keyword>
<feature type="active site" description="Phosphoserine intermediate" evidence="2">
    <location>
        <position position="118"/>
    </location>
</feature>
<dbReference type="SUPFAM" id="SSF53649">
    <property type="entry name" value="Alkaline phosphatase-like"/>
    <property type="match status" value="1"/>
</dbReference>
<feature type="binding site" evidence="3">
    <location>
        <position position="325"/>
    </location>
    <ligand>
        <name>Mg(2+)</name>
        <dbReference type="ChEBI" id="CHEBI:18420"/>
    </ligand>
</feature>
<feature type="binding site" evidence="3">
    <location>
        <position position="330"/>
    </location>
    <ligand>
        <name>Zn(2+)</name>
        <dbReference type="ChEBI" id="CHEBI:29105"/>
        <label>2</label>
    </ligand>
</feature>
<keyword evidence="5" id="KW-0732">Signal</keyword>
<dbReference type="PRINTS" id="PR00113">
    <property type="entry name" value="ALKPHPHTASE"/>
</dbReference>
<evidence type="ECO:0000313" key="6">
    <source>
        <dbReference type="EMBL" id="SFK88496.1"/>
    </source>
</evidence>
<feature type="binding site" evidence="3">
    <location>
        <position position="181"/>
    </location>
    <ligand>
        <name>Mg(2+)</name>
        <dbReference type="ChEBI" id="CHEBI:18420"/>
    </ligand>
</feature>
<dbReference type="Gene3D" id="3.40.720.10">
    <property type="entry name" value="Alkaline Phosphatase, subunit A"/>
    <property type="match status" value="1"/>
</dbReference>
<dbReference type="CDD" id="cd16012">
    <property type="entry name" value="ALP"/>
    <property type="match status" value="1"/>
</dbReference>
<comment type="cofactor">
    <cofactor evidence="3">
        <name>Mg(2+)</name>
        <dbReference type="ChEBI" id="CHEBI:18420"/>
    </cofactor>
    <text evidence="3">Binds 1 Mg(2+) ion.</text>
</comment>
<dbReference type="InterPro" id="IPR001952">
    <property type="entry name" value="Alkaline_phosphatase"/>
</dbReference>
<feature type="binding site" evidence="3">
    <location>
        <position position="371"/>
    </location>
    <ligand>
        <name>Zn(2+)</name>
        <dbReference type="ChEBI" id="CHEBI:29105"/>
        <label>2</label>
    </ligand>
</feature>
<dbReference type="PANTHER" id="PTHR11596:SF5">
    <property type="entry name" value="ALKALINE PHOSPHATASE"/>
    <property type="match status" value="1"/>
</dbReference>
<dbReference type="Pfam" id="PF00245">
    <property type="entry name" value="Alk_phosphatase"/>
    <property type="match status" value="1"/>
</dbReference>
<dbReference type="GO" id="GO:0004035">
    <property type="term" value="F:alkaline phosphatase activity"/>
    <property type="evidence" value="ECO:0007669"/>
    <property type="project" value="TreeGrafter"/>
</dbReference>
<feature type="chain" id="PRO_5011733549" evidence="5">
    <location>
        <begin position="24"/>
        <end position="502"/>
    </location>
</feature>
<proteinExistence type="inferred from homology"/>
<dbReference type="SMART" id="SM00098">
    <property type="entry name" value="alkPPc"/>
    <property type="match status" value="1"/>
</dbReference>
<feature type="binding site" evidence="3">
    <location>
        <position position="179"/>
    </location>
    <ligand>
        <name>Mg(2+)</name>
        <dbReference type="ChEBI" id="CHEBI:18420"/>
    </ligand>
</feature>
<sequence length="502" mass="53100">MLHRTKIALTGASLIALSTAAFAESHAMDLPQASSPWFTDGQAAVEALMARQPNLNRAKNVIVLVADGNGVGTNYALRLFDGQQKGMMGEENVLPYETPEFYNALIKTYNINAQTPDSAPTAGAMNTGVKQRFNMINLGGDALIDDCSTVAGNELTTFSEIVTGMDKSVGVVSTARITHATPAAVYAKTASRDWEDSVPEGCDSQVDIAQQLMNAMQAGTIDFAMGGGGRFFLPADMEMGGLKGSRADGLNLIETATAGGVQFASDDESFAALDLSGTAPVLGLFEDSHMQYEADRSGEPSLAEMTKAAINYLSTNENGYYLEIEAGRVDHANHDGNAYRTLTDGVAFAEAVAMADALTNDEDTLIIVTADHEHAIAFNGYCGRGSDILGLCMGVADTGEMNNGEPLLAADGKPYTVIGYLNGAGSVLVENGNDFSGARPDLTQEEAIDPDYLQQALIPMSSETHSGEDVAVYAKGPYAHLFDGTLEQNVIFHVMHKAVTAE</sequence>
<evidence type="ECO:0000313" key="7">
    <source>
        <dbReference type="Proteomes" id="UP000199550"/>
    </source>
</evidence>
<dbReference type="AlphaFoldDB" id="A0A1I4D8L0"/>
<organism evidence="6 7">
    <name type="scientific">Loktanella salsilacus</name>
    <dbReference type="NCBI Taxonomy" id="195913"/>
    <lineage>
        <taxon>Bacteria</taxon>
        <taxon>Pseudomonadati</taxon>
        <taxon>Pseudomonadota</taxon>
        <taxon>Alphaproteobacteria</taxon>
        <taxon>Rhodobacterales</taxon>
        <taxon>Roseobacteraceae</taxon>
        <taxon>Loktanella</taxon>
    </lineage>
</organism>
<keyword evidence="7" id="KW-1185">Reference proteome</keyword>
<comment type="similarity">
    <text evidence="4">Belongs to the alkaline phosphatase family.</text>
</comment>
<feature type="signal peptide" evidence="5">
    <location>
        <begin position="1"/>
        <end position="23"/>
    </location>
</feature>
<dbReference type="Proteomes" id="UP000199550">
    <property type="component" value="Unassembled WGS sequence"/>
</dbReference>
<feature type="binding site" evidence="3">
    <location>
        <position position="465"/>
    </location>
    <ligand>
        <name>Zn(2+)</name>
        <dbReference type="ChEBI" id="CHEBI:29105"/>
        <label>2</label>
    </ligand>
</feature>